<dbReference type="Gene3D" id="3.30.1490.100">
    <property type="entry name" value="DNA polymerase, Y-family, little finger domain"/>
    <property type="match status" value="1"/>
</dbReference>
<evidence type="ECO:0000259" key="8">
    <source>
        <dbReference type="PROSITE" id="PS50173"/>
    </source>
</evidence>
<dbReference type="PANTHER" id="PTHR45873:SF1">
    <property type="entry name" value="DNA POLYMERASE ETA"/>
    <property type="match status" value="1"/>
</dbReference>
<dbReference type="GO" id="GO:0005657">
    <property type="term" value="C:replication fork"/>
    <property type="evidence" value="ECO:0007669"/>
    <property type="project" value="TreeGrafter"/>
</dbReference>
<dbReference type="GO" id="GO:0035861">
    <property type="term" value="C:site of double-strand break"/>
    <property type="evidence" value="ECO:0007669"/>
    <property type="project" value="TreeGrafter"/>
</dbReference>
<dbReference type="GO" id="GO:0046872">
    <property type="term" value="F:metal ion binding"/>
    <property type="evidence" value="ECO:0007669"/>
    <property type="project" value="UniProtKB-KW"/>
</dbReference>
<dbReference type="GO" id="GO:0005634">
    <property type="term" value="C:nucleus"/>
    <property type="evidence" value="ECO:0007669"/>
    <property type="project" value="UniProtKB-SubCell"/>
</dbReference>
<dbReference type="SUPFAM" id="SSF56672">
    <property type="entry name" value="DNA/RNA polymerases"/>
    <property type="match status" value="1"/>
</dbReference>
<sequence length="391" mass="37732">QAVEPALKRGVAVAQRLRRALKDELSLTVSVGVAPTKLAARLAGPANKPDAITVVPACRVRQFMAAVPLKTVPTLTGKAGARVVSELLGVTPGGGGGSGGGGGGSGGGGGGDGDASGGGGNNGSGSNSREAITGTTPTTPTPTTMLVGQLLCWSRPQLVGRFGSKLGNFLADLPYGGPGGHCGGGGGGGEDTTLAHLRTLEGGGGGGNAGAVTAAAAAGDGGGAGAGGGGDCGEVRDRGPPKSLLVERSFPPLTRFGGVKAALVPLVGGLWGRVVEDAVRHSRQPSKLHLSWRQGYGAVKSRSGEVSATVLQALKTATAAAHAAVAAAAASTAAAPTPATVTSGTAATAGGGEAAVTTSHLLVPVAPVASPLPYLSPPPQQQHLLLQSPSS</sequence>
<feature type="region of interest" description="Disordered" evidence="7">
    <location>
        <begin position="92"/>
        <end position="143"/>
    </location>
</feature>
<dbReference type="Pfam" id="PF00817">
    <property type="entry name" value="IMS"/>
    <property type="match status" value="1"/>
</dbReference>
<evidence type="ECO:0000256" key="7">
    <source>
        <dbReference type="SAM" id="MobiDB-lite"/>
    </source>
</evidence>
<gene>
    <name evidence="9" type="ORF">Agub_g2850</name>
</gene>
<keyword evidence="4" id="KW-0227">DNA damage</keyword>
<evidence type="ECO:0000256" key="1">
    <source>
        <dbReference type="ARBA" id="ARBA00004123"/>
    </source>
</evidence>
<dbReference type="PANTHER" id="PTHR45873">
    <property type="entry name" value="DNA POLYMERASE ETA"/>
    <property type="match status" value="1"/>
</dbReference>
<protein>
    <recommendedName>
        <fullName evidence="8">UmuC domain-containing protein</fullName>
    </recommendedName>
</protein>
<feature type="compositionally biased region" description="Gly residues" evidence="7">
    <location>
        <begin position="92"/>
        <end position="123"/>
    </location>
</feature>
<name>A0AAD3HIL7_9CHLO</name>
<evidence type="ECO:0000256" key="3">
    <source>
        <dbReference type="ARBA" id="ARBA00022723"/>
    </source>
</evidence>
<evidence type="ECO:0000256" key="5">
    <source>
        <dbReference type="ARBA" id="ARBA00023204"/>
    </source>
</evidence>
<dbReference type="GO" id="GO:0006281">
    <property type="term" value="P:DNA repair"/>
    <property type="evidence" value="ECO:0007669"/>
    <property type="project" value="UniProtKB-KW"/>
</dbReference>
<comment type="caution">
    <text evidence="9">The sequence shown here is derived from an EMBL/GenBank/DDBJ whole genome shotgun (WGS) entry which is preliminary data.</text>
</comment>
<evidence type="ECO:0000256" key="6">
    <source>
        <dbReference type="ARBA" id="ARBA00023242"/>
    </source>
</evidence>
<feature type="compositionally biased region" description="Low complexity" evidence="7">
    <location>
        <begin position="124"/>
        <end position="143"/>
    </location>
</feature>
<dbReference type="InterPro" id="IPR036775">
    <property type="entry name" value="DNA_pol_Y-fam_lit_finger_sf"/>
</dbReference>
<keyword evidence="10" id="KW-1185">Reference proteome</keyword>
<dbReference type="Gene3D" id="3.30.70.270">
    <property type="match status" value="1"/>
</dbReference>
<dbReference type="GO" id="GO:0003684">
    <property type="term" value="F:damaged DNA binding"/>
    <property type="evidence" value="ECO:0007669"/>
    <property type="project" value="InterPro"/>
</dbReference>
<feature type="non-terminal residue" evidence="9">
    <location>
        <position position="1"/>
    </location>
</feature>
<evidence type="ECO:0000256" key="4">
    <source>
        <dbReference type="ARBA" id="ARBA00022763"/>
    </source>
</evidence>
<dbReference type="GO" id="GO:0042276">
    <property type="term" value="P:error-prone translesion synthesis"/>
    <property type="evidence" value="ECO:0007669"/>
    <property type="project" value="TreeGrafter"/>
</dbReference>
<accession>A0AAD3HIL7</accession>
<keyword evidence="6" id="KW-0539">Nucleus</keyword>
<keyword evidence="2" id="KW-0808">Transferase</keyword>
<evidence type="ECO:0000256" key="2">
    <source>
        <dbReference type="ARBA" id="ARBA00022679"/>
    </source>
</evidence>
<dbReference type="GO" id="GO:0009314">
    <property type="term" value="P:response to radiation"/>
    <property type="evidence" value="ECO:0007669"/>
    <property type="project" value="TreeGrafter"/>
</dbReference>
<dbReference type="InterPro" id="IPR043128">
    <property type="entry name" value="Rev_trsase/Diguanyl_cyclase"/>
</dbReference>
<feature type="non-terminal residue" evidence="9">
    <location>
        <position position="391"/>
    </location>
</feature>
<keyword evidence="5" id="KW-0234">DNA repair</keyword>
<evidence type="ECO:0000313" key="9">
    <source>
        <dbReference type="EMBL" id="GFR42033.1"/>
    </source>
</evidence>
<dbReference type="InterPro" id="IPR052230">
    <property type="entry name" value="DNA_polymerase_eta"/>
</dbReference>
<comment type="subcellular location">
    <subcellularLocation>
        <location evidence="1">Nucleus</location>
    </subcellularLocation>
</comment>
<keyword evidence="3" id="KW-0479">Metal-binding</keyword>
<dbReference type="InterPro" id="IPR043502">
    <property type="entry name" value="DNA/RNA_pol_sf"/>
</dbReference>
<proteinExistence type="predicted"/>
<dbReference type="Proteomes" id="UP001054857">
    <property type="component" value="Unassembled WGS sequence"/>
</dbReference>
<reference evidence="9 10" key="1">
    <citation type="journal article" date="2021" name="Sci. Rep.">
        <title>Genome sequencing of the multicellular alga Astrephomene provides insights into convergent evolution of germ-soma differentiation.</title>
        <authorList>
            <person name="Yamashita S."/>
            <person name="Yamamoto K."/>
            <person name="Matsuzaki R."/>
            <person name="Suzuki S."/>
            <person name="Yamaguchi H."/>
            <person name="Hirooka S."/>
            <person name="Minakuchi Y."/>
            <person name="Miyagishima S."/>
            <person name="Kawachi M."/>
            <person name="Toyoda A."/>
            <person name="Nozaki H."/>
        </authorList>
    </citation>
    <scope>NUCLEOTIDE SEQUENCE [LARGE SCALE GENOMIC DNA]</scope>
    <source>
        <strain evidence="9 10">NIES-4017</strain>
    </source>
</reference>
<evidence type="ECO:0000313" key="10">
    <source>
        <dbReference type="Proteomes" id="UP001054857"/>
    </source>
</evidence>
<dbReference type="PROSITE" id="PS50173">
    <property type="entry name" value="UMUC"/>
    <property type="match status" value="1"/>
</dbReference>
<dbReference type="EMBL" id="BMAR01000002">
    <property type="protein sequence ID" value="GFR42033.1"/>
    <property type="molecule type" value="Genomic_DNA"/>
</dbReference>
<dbReference type="InterPro" id="IPR001126">
    <property type="entry name" value="UmuC"/>
</dbReference>
<organism evidence="9 10">
    <name type="scientific">Astrephomene gubernaculifera</name>
    <dbReference type="NCBI Taxonomy" id="47775"/>
    <lineage>
        <taxon>Eukaryota</taxon>
        <taxon>Viridiplantae</taxon>
        <taxon>Chlorophyta</taxon>
        <taxon>core chlorophytes</taxon>
        <taxon>Chlorophyceae</taxon>
        <taxon>CS clade</taxon>
        <taxon>Chlamydomonadales</taxon>
        <taxon>Astrephomenaceae</taxon>
        <taxon>Astrephomene</taxon>
    </lineage>
</organism>
<dbReference type="AlphaFoldDB" id="A0AAD3HIL7"/>
<feature type="domain" description="UmuC" evidence="8">
    <location>
        <begin position="15"/>
        <end position="76"/>
    </location>
</feature>
<dbReference type="GO" id="GO:0003887">
    <property type="term" value="F:DNA-directed DNA polymerase activity"/>
    <property type="evidence" value="ECO:0007669"/>
    <property type="project" value="TreeGrafter"/>
</dbReference>